<proteinExistence type="predicted"/>
<dbReference type="AlphaFoldDB" id="A0A9N8V5B3"/>
<evidence type="ECO:0000313" key="2">
    <source>
        <dbReference type="Proteomes" id="UP000789375"/>
    </source>
</evidence>
<gene>
    <name evidence="1" type="ORF">FMOSSE_LOCUS224</name>
</gene>
<keyword evidence="2" id="KW-1185">Reference proteome</keyword>
<organism evidence="1 2">
    <name type="scientific">Funneliformis mosseae</name>
    <name type="common">Endomycorrhizal fungus</name>
    <name type="synonym">Glomus mosseae</name>
    <dbReference type="NCBI Taxonomy" id="27381"/>
    <lineage>
        <taxon>Eukaryota</taxon>
        <taxon>Fungi</taxon>
        <taxon>Fungi incertae sedis</taxon>
        <taxon>Mucoromycota</taxon>
        <taxon>Glomeromycotina</taxon>
        <taxon>Glomeromycetes</taxon>
        <taxon>Glomerales</taxon>
        <taxon>Glomeraceae</taxon>
        <taxon>Funneliformis</taxon>
    </lineage>
</organism>
<reference evidence="1" key="1">
    <citation type="submission" date="2021-06" db="EMBL/GenBank/DDBJ databases">
        <authorList>
            <person name="Kallberg Y."/>
            <person name="Tangrot J."/>
            <person name="Rosling A."/>
        </authorList>
    </citation>
    <scope>NUCLEOTIDE SEQUENCE</scope>
    <source>
        <strain evidence="1">87-6 pot B 2015</strain>
    </source>
</reference>
<accession>A0A9N8V5B3</accession>
<comment type="caution">
    <text evidence="1">The sequence shown here is derived from an EMBL/GenBank/DDBJ whole genome shotgun (WGS) entry which is preliminary data.</text>
</comment>
<evidence type="ECO:0000313" key="1">
    <source>
        <dbReference type="EMBL" id="CAG8435259.1"/>
    </source>
</evidence>
<name>A0A9N8V5B3_FUNMO</name>
<dbReference type="EMBL" id="CAJVPP010000019">
    <property type="protein sequence ID" value="CAG8435259.1"/>
    <property type="molecule type" value="Genomic_DNA"/>
</dbReference>
<sequence length="185" mass="21487">MASDLTVAIIALSVCLWLLVIHVQTPIELLFQTTKSINENNSITLRPDNDDVYANLYRESTFDFVPIACKETKAIINVENAIGIITFFQFPDGLIHVSGEINNVTKHVSSKRFYFEIRTLENKGVNVIIRNDELFINRKNDEIIHFMFNTRLISINSKCNINQKRRRKYVIGRKFTVYILEEDDE</sequence>
<dbReference type="Proteomes" id="UP000789375">
    <property type="component" value="Unassembled WGS sequence"/>
</dbReference>
<protein>
    <submittedName>
        <fullName evidence="1">1908_t:CDS:1</fullName>
    </submittedName>
</protein>